<dbReference type="Proteomes" id="UP000239485">
    <property type="component" value="Unassembled WGS sequence"/>
</dbReference>
<protein>
    <submittedName>
        <fullName evidence="6">Colicin V production protein</fullName>
    </submittedName>
</protein>
<reference evidence="6 7" key="1">
    <citation type="submission" date="2018-02" db="EMBL/GenBank/DDBJ databases">
        <title>Genomic Encyclopedia of Archaeal and Bacterial Type Strains, Phase II (KMG-II): from individual species to whole genera.</title>
        <authorList>
            <person name="Goeker M."/>
        </authorList>
    </citation>
    <scope>NUCLEOTIDE SEQUENCE [LARGE SCALE GENOMIC DNA]</scope>
    <source>
        <strain evidence="6 7">DSM 22857</strain>
    </source>
</reference>
<evidence type="ECO:0000256" key="1">
    <source>
        <dbReference type="ARBA" id="ARBA00004141"/>
    </source>
</evidence>
<accession>A0A2S6IF50</accession>
<sequence length="406" mass="41705">MTGSLLLDLVLVMLLLAQIVAGYREGLVVGAFGLAGLVGGAALGVVVVPQALAGWAAGTPRTLAVVVTVVLLAMLGRLLLGLAGMRLRRGVESRPVRLADAGLGATAGVVSTVLVIWVAATAVRGYPLPAVTDAVAGSRVVAAVEAAVPASTTRVLSSFWTTAEETGFPRVFTAMHEESVQPVAPPAQEVPQTPGLLLAQPSLVKVTGVARSCDRGLAGSGFVYGQDGRAALVVTNAHVVAGMTEPLVQPQGVGLRHRGRVVLFDPARDVAVLEVPGLDAAALSVVPDLVRGDPAIVAGFPLDGPYTLATARVREVVEARGRDIYDSADVLREVYAVYATVEPGNSGGPMLTEEGKVAGLVFARSVERADTGYVLTSDELAEALQPLRLPLRTVDSGACTPQTPSG</sequence>
<evidence type="ECO:0000256" key="5">
    <source>
        <dbReference type="SAM" id="Phobius"/>
    </source>
</evidence>
<dbReference type="InterPro" id="IPR043504">
    <property type="entry name" value="Peptidase_S1_PA_chymotrypsin"/>
</dbReference>
<dbReference type="InterPro" id="IPR003825">
    <property type="entry name" value="Colicin-V_CvpA"/>
</dbReference>
<dbReference type="EMBL" id="PTJD01000012">
    <property type="protein sequence ID" value="PPK92838.1"/>
    <property type="molecule type" value="Genomic_DNA"/>
</dbReference>
<evidence type="ECO:0000256" key="4">
    <source>
        <dbReference type="ARBA" id="ARBA00023136"/>
    </source>
</evidence>
<dbReference type="NCBIfam" id="NF033740">
    <property type="entry name" value="MarP_fam_protase"/>
    <property type="match status" value="1"/>
</dbReference>
<dbReference type="GO" id="GO:0009403">
    <property type="term" value="P:toxin biosynthetic process"/>
    <property type="evidence" value="ECO:0007669"/>
    <property type="project" value="InterPro"/>
</dbReference>
<feature type="transmembrane region" description="Helical" evidence="5">
    <location>
        <begin position="6"/>
        <end position="23"/>
    </location>
</feature>
<dbReference type="PANTHER" id="PTHR43019:SF23">
    <property type="entry name" value="PROTEASE DO-LIKE 5, CHLOROPLASTIC"/>
    <property type="match status" value="1"/>
</dbReference>
<dbReference type="InterPro" id="IPR047680">
    <property type="entry name" value="MarP-like"/>
</dbReference>
<dbReference type="Pfam" id="PF13365">
    <property type="entry name" value="Trypsin_2"/>
    <property type="match status" value="1"/>
</dbReference>
<dbReference type="GO" id="GO:0016020">
    <property type="term" value="C:membrane"/>
    <property type="evidence" value="ECO:0007669"/>
    <property type="project" value="UniProtKB-SubCell"/>
</dbReference>
<keyword evidence="7" id="KW-1185">Reference proteome</keyword>
<dbReference type="PANTHER" id="PTHR43019">
    <property type="entry name" value="SERINE ENDOPROTEASE DEGS"/>
    <property type="match status" value="1"/>
</dbReference>
<dbReference type="PRINTS" id="PR00834">
    <property type="entry name" value="PROTEASES2C"/>
</dbReference>
<evidence type="ECO:0000256" key="3">
    <source>
        <dbReference type="ARBA" id="ARBA00022989"/>
    </source>
</evidence>
<dbReference type="RefSeq" id="WP_104434175.1">
    <property type="nucleotide sequence ID" value="NZ_PTJD01000012.1"/>
</dbReference>
<dbReference type="GO" id="GO:0006508">
    <property type="term" value="P:proteolysis"/>
    <property type="evidence" value="ECO:0007669"/>
    <property type="project" value="InterPro"/>
</dbReference>
<dbReference type="Pfam" id="PF02674">
    <property type="entry name" value="Colicin_V"/>
    <property type="match status" value="1"/>
</dbReference>
<dbReference type="Gene3D" id="2.40.10.10">
    <property type="entry name" value="Trypsin-like serine proteases"/>
    <property type="match status" value="2"/>
</dbReference>
<name>A0A2S6IF50_9ACTN</name>
<dbReference type="InterPro" id="IPR001940">
    <property type="entry name" value="Peptidase_S1C"/>
</dbReference>
<evidence type="ECO:0000313" key="6">
    <source>
        <dbReference type="EMBL" id="PPK92838.1"/>
    </source>
</evidence>
<feature type="transmembrane region" description="Helical" evidence="5">
    <location>
        <begin position="62"/>
        <end position="80"/>
    </location>
</feature>
<organism evidence="6 7">
    <name type="scientific">Kineococcus xinjiangensis</name>
    <dbReference type="NCBI Taxonomy" id="512762"/>
    <lineage>
        <taxon>Bacteria</taxon>
        <taxon>Bacillati</taxon>
        <taxon>Actinomycetota</taxon>
        <taxon>Actinomycetes</taxon>
        <taxon>Kineosporiales</taxon>
        <taxon>Kineosporiaceae</taxon>
        <taxon>Kineococcus</taxon>
    </lineage>
</organism>
<dbReference type="SUPFAM" id="SSF50494">
    <property type="entry name" value="Trypsin-like serine proteases"/>
    <property type="match status" value="1"/>
</dbReference>
<gene>
    <name evidence="6" type="ORF">CLV92_11210</name>
</gene>
<dbReference type="InterPro" id="IPR009003">
    <property type="entry name" value="Peptidase_S1_PA"/>
</dbReference>
<keyword evidence="3 5" id="KW-1133">Transmembrane helix</keyword>
<dbReference type="AlphaFoldDB" id="A0A2S6IF50"/>
<dbReference type="OrthoDB" id="9766361at2"/>
<feature type="transmembrane region" description="Helical" evidence="5">
    <location>
        <begin position="30"/>
        <end position="56"/>
    </location>
</feature>
<keyword evidence="4 5" id="KW-0472">Membrane</keyword>
<keyword evidence="2 5" id="KW-0812">Transmembrane</keyword>
<dbReference type="GO" id="GO:0004252">
    <property type="term" value="F:serine-type endopeptidase activity"/>
    <property type="evidence" value="ECO:0007669"/>
    <property type="project" value="InterPro"/>
</dbReference>
<comment type="caution">
    <text evidence="6">The sequence shown here is derived from an EMBL/GenBank/DDBJ whole genome shotgun (WGS) entry which is preliminary data.</text>
</comment>
<comment type="subcellular location">
    <subcellularLocation>
        <location evidence="1">Membrane</location>
        <topology evidence="1">Multi-pass membrane protein</topology>
    </subcellularLocation>
</comment>
<evidence type="ECO:0000313" key="7">
    <source>
        <dbReference type="Proteomes" id="UP000239485"/>
    </source>
</evidence>
<evidence type="ECO:0000256" key="2">
    <source>
        <dbReference type="ARBA" id="ARBA00022692"/>
    </source>
</evidence>
<feature type="transmembrane region" description="Helical" evidence="5">
    <location>
        <begin position="101"/>
        <end position="120"/>
    </location>
</feature>
<proteinExistence type="predicted"/>